<reference evidence="1" key="1">
    <citation type="submission" date="2018-02" db="EMBL/GenBank/DDBJ databases">
        <title>Rhizophora mucronata_Transcriptome.</title>
        <authorList>
            <person name="Meera S.P."/>
            <person name="Sreeshan A."/>
            <person name="Augustine A."/>
        </authorList>
    </citation>
    <scope>NUCLEOTIDE SEQUENCE</scope>
    <source>
        <tissue evidence="1">Leaf</tissue>
    </source>
</reference>
<protein>
    <submittedName>
        <fullName evidence="1">Uncharacterized protein</fullName>
    </submittedName>
</protein>
<dbReference type="EMBL" id="GGEC01019747">
    <property type="protein sequence ID" value="MBX00231.1"/>
    <property type="molecule type" value="Transcribed_RNA"/>
</dbReference>
<proteinExistence type="predicted"/>
<evidence type="ECO:0000313" key="1">
    <source>
        <dbReference type="EMBL" id="MBX00231.1"/>
    </source>
</evidence>
<name>A0A2P2K3D3_RHIMU</name>
<organism evidence="1">
    <name type="scientific">Rhizophora mucronata</name>
    <name type="common">Asiatic mangrove</name>
    <dbReference type="NCBI Taxonomy" id="61149"/>
    <lineage>
        <taxon>Eukaryota</taxon>
        <taxon>Viridiplantae</taxon>
        <taxon>Streptophyta</taxon>
        <taxon>Embryophyta</taxon>
        <taxon>Tracheophyta</taxon>
        <taxon>Spermatophyta</taxon>
        <taxon>Magnoliopsida</taxon>
        <taxon>eudicotyledons</taxon>
        <taxon>Gunneridae</taxon>
        <taxon>Pentapetalae</taxon>
        <taxon>rosids</taxon>
        <taxon>fabids</taxon>
        <taxon>Malpighiales</taxon>
        <taxon>Rhizophoraceae</taxon>
        <taxon>Rhizophora</taxon>
    </lineage>
</organism>
<dbReference type="AlphaFoldDB" id="A0A2P2K3D3"/>
<accession>A0A2P2K3D3</accession>
<sequence length="67" mass="7979">MEGWTRYENWLDSTIGPLQLFCRENIDSWSDGWCKFNSPLLLLFLLMTWEKTAHNNLHWASCNQQTS</sequence>